<dbReference type="OrthoDB" id="3205772at2759"/>
<evidence type="ECO:0000313" key="1">
    <source>
        <dbReference type="EMBL" id="RIA94156.1"/>
    </source>
</evidence>
<keyword evidence="2" id="KW-1185">Reference proteome</keyword>
<dbReference type="Proteomes" id="UP000265703">
    <property type="component" value="Unassembled WGS sequence"/>
</dbReference>
<dbReference type="SUPFAM" id="SSF56112">
    <property type="entry name" value="Protein kinase-like (PK-like)"/>
    <property type="match status" value="1"/>
</dbReference>
<proteinExistence type="predicted"/>
<dbReference type="InterPro" id="IPR011009">
    <property type="entry name" value="Kinase-like_dom_sf"/>
</dbReference>
<protein>
    <submittedName>
        <fullName evidence="1">Uncharacterized protein</fullName>
    </submittedName>
</protein>
<dbReference type="AlphaFoldDB" id="A0A397TB33"/>
<evidence type="ECO:0000313" key="2">
    <source>
        <dbReference type="Proteomes" id="UP000265703"/>
    </source>
</evidence>
<sequence>MIMYYVATGRQPFADCAHDYNLSTNICKEIRPEINEPEAPKCYIDLMKRCWSSNHDNRPNITEIEELIDLFIYSCSNRNYKKLKPKHYEIKKQFEEAEEFRRTHLLSTDIDQSTTHPQAIYTSQLHERTKDFNIPDDIDFESLANNFEELNIEFGTG</sequence>
<dbReference type="Gene3D" id="1.10.510.10">
    <property type="entry name" value="Transferase(Phosphotransferase) domain 1"/>
    <property type="match status" value="1"/>
</dbReference>
<gene>
    <name evidence="1" type="ORF">C1645_760726</name>
</gene>
<accession>A0A397TB33</accession>
<organism evidence="1 2">
    <name type="scientific">Glomus cerebriforme</name>
    <dbReference type="NCBI Taxonomy" id="658196"/>
    <lineage>
        <taxon>Eukaryota</taxon>
        <taxon>Fungi</taxon>
        <taxon>Fungi incertae sedis</taxon>
        <taxon>Mucoromycota</taxon>
        <taxon>Glomeromycotina</taxon>
        <taxon>Glomeromycetes</taxon>
        <taxon>Glomerales</taxon>
        <taxon>Glomeraceae</taxon>
        <taxon>Glomus</taxon>
    </lineage>
</organism>
<comment type="caution">
    <text evidence="1">The sequence shown here is derived from an EMBL/GenBank/DDBJ whole genome shotgun (WGS) entry which is preliminary data.</text>
</comment>
<name>A0A397TB33_9GLOM</name>
<reference evidence="1 2" key="1">
    <citation type="submission" date="2018-06" db="EMBL/GenBank/DDBJ databases">
        <title>Comparative genomics reveals the genomic features of Rhizophagus irregularis, R. cerebriforme, R. diaphanum and Gigaspora rosea, and their symbiotic lifestyle signature.</title>
        <authorList>
            <person name="Morin E."/>
            <person name="San Clemente H."/>
            <person name="Chen E.C.H."/>
            <person name="De La Providencia I."/>
            <person name="Hainaut M."/>
            <person name="Kuo A."/>
            <person name="Kohler A."/>
            <person name="Murat C."/>
            <person name="Tang N."/>
            <person name="Roy S."/>
            <person name="Loubradou J."/>
            <person name="Henrissat B."/>
            <person name="Grigoriev I.V."/>
            <person name="Corradi N."/>
            <person name="Roux C."/>
            <person name="Martin F.M."/>
        </authorList>
    </citation>
    <scope>NUCLEOTIDE SEQUENCE [LARGE SCALE GENOMIC DNA]</scope>
    <source>
        <strain evidence="1 2">DAOM 227022</strain>
    </source>
</reference>
<dbReference type="EMBL" id="QKYT01000088">
    <property type="protein sequence ID" value="RIA94156.1"/>
    <property type="molecule type" value="Genomic_DNA"/>
</dbReference>